<feature type="domain" description="T-box" evidence="7">
    <location>
        <begin position="140"/>
        <end position="179"/>
    </location>
</feature>
<dbReference type="InParanoid" id="A0A1V9WZ60"/>
<feature type="compositionally biased region" description="Pro residues" evidence="6">
    <location>
        <begin position="44"/>
        <end position="56"/>
    </location>
</feature>
<comment type="caution">
    <text evidence="5">Lacks conserved residue(s) required for the propagation of feature annotation.</text>
</comment>
<dbReference type="Proteomes" id="UP000192247">
    <property type="component" value="Unassembled WGS sequence"/>
</dbReference>
<keyword evidence="2 5" id="KW-0238">DNA-binding</keyword>
<dbReference type="GO" id="GO:0003677">
    <property type="term" value="F:DNA binding"/>
    <property type="evidence" value="ECO:0007669"/>
    <property type="project" value="UniProtKB-UniRule"/>
</dbReference>
<evidence type="ECO:0000256" key="4">
    <source>
        <dbReference type="ARBA" id="ARBA00023242"/>
    </source>
</evidence>
<proteinExistence type="predicted"/>
<dbReference type="InterPro" id="IPR008967">
    <property type="entry name" value="p53-like_TF_DNA-bd_sf"/>
</dbReference>
<dbReference type="STRING" id="418985.A0A1V9WZ60"/>
<comment type="subcellular location">
    <subcellularLocation>
        <location evidence="5">Nucleus</location>
    </subcellularLocation>
</comment>
<dbReference type="AlphaFoldDB" id="A0A1V9WZ60"/>
<dbReference type="GO" id="GO:0005634">
    <property type="term" value="C:nucleus"/>
    <property type="evidence" value="ECO:0007669"/>
    <property type="project" value="UniProtKB-SubCell"/>
</dbReference>
<dbReference type="InterPro" id="IPR046360">
    <property type="entry name" value="T-box_DNA-bd"/>
</dbReference>
<dbReference type="EMBL" id="MNPL01032279">
    <property type="protein sequence ID" value="OQR66488.1"/>
    <property type="molecule type" value="Genomic_DNA"/>
</dbReference>
<evidence type="ECO:0000256" key="1">
    <source>
        <dbReference type="ARBA" id="ARBA00023015"/>
    </source>
</evidence>
<reference evidence="8 9" key="1">
    <citation type="journal article" date="2017" name="Gigascience">
        <title>Draft genome of the honey bee ectoparasitic mite, Tropilaelaps mercedesae, is shaped by the parasitic life history.</title>
        <authorList>
            <person name="Dong X."/>
            <person name="Armstrong S.D."/>
            <person name="Xia D."/>
            <person name="Makepeace B.L."/>
            <person name="Darby A.C."/>
            <person name="Kadowaki T."/>
        </authorList>
    </citation>
    <scope>NUCLEOTIDE SEQUENCE [LARGE SCALE GENOMIC DNA]</scope>
    <source>
        <strain evidence="8">Wuxi-XJTLU</strain>
    </source>
</reference>
<evidence type="ECO:0000256" key="5">
    <source>
        <dbReference type="PROSITE-ProRule" id="PRU00201"/>
    </source>
</evidence>
<protein>
    <submittedName>
        <fullName evidence="8">T-box transcription factor TBX2-like</fullName>
    </submittedName>
</protein>
<dbReference type="Pfam" id="PF00907">
    <property type="entry name" value="T-box"/>
    <property type="match status" value="1"/>
</dbReference>
<gene>
    <name evidence="8" type="ORF">BIW11_02338</name>
</gene>
<evidence type="ECO:0000256" key="2">
    <source>
        <dbReference type="ARBA" id="ARBA00023125"/>
    </source>
</evidence>
<dbReference type="SUPFAM" id="SSF49417">
    <property type="entry name" value="p53-like transcription factors"/>
    <property type="match status" value="1"/>
</dbReference>
<dbReference type="OrthoDB" id="7442607at2759"/>
<evidence type="ECO:0000259" key="7">
    <source>
        <dbReference type="PROSITE" id="PS50252"/>
    </source>
</evidence>
<evidence type="ECO:0000256" key="6">
    <source>
        <dbReference type="SAM" id="MobiDB-lite"/>
    </source>
</evidence>
<name>A0A1V9WZ60_9ACAR</name>
<feature type="region of interest" description="Disordered" evidence="6">
    <location>
        <begin position="1"/>
        <end position="56"/>
    </location>
</feature>
<keyword evidence="4 5" id="KW-0539">Nucleus</keyword>
<keyword evidence="1" id="KW-0805">Transcription regulation</keyword>
<organism evidence="8 9">
    <name type="scientific">Tropilaelaps mercedesae</name>
    <dbReference type="NCBI Taxonomy" id="418985"/>
    <lineage>
        <taxon>Eukaryota</taxon>
        <taxon>Metazoa</taxon>
        <taxon>Ecdysozoa</taxon>
        <taxon>Arthropoda</taxon>
        <taxon>Chelicerata</taxon>
        <taxon>Arachnida</taxon>
        <taxon>Acari</taxon>
        <taxon>Parasitiformes</taxon>
        <taxon>Mesostigmata</taxon>
        <taxon>Gamasina</taxon>
        <taxon>Dermanyssoidea</taxon>
        <taxon>Laelapidae</taxon>
        <taxon>Tropilaelaps</taxon>
    </lineage>
</organism>
<evidence type="ECO:0000313" key="8">
    <source>
        <dbReference type="EMBL" id="OQR66488.1"/>
    </source>
</evidence>
<accession>A0A1V9WZ60</accession>
<dbReference type="Gene3D" id="2.60.40.820">
    <property type="entry name" value="Transcription factor, T-box"/>
    <property type="match status" value="1"/>
</dbReference>
<dbReference type="InterPro" id="IPR036960">
    <property type="entry name" value="T-box_sf"/>
</dbReference>
<sequence length="400" mass="43554">MDLEDATSKATSTPGASVLASPSPARRPRDFSVRSLLEDTAPQPTQPPPIPPAPPFLSPLYHQYYQQLMLHQQQQQASLSSPLTVPWGLAGLGMGLGLGSTPGLLGLPSAPLTHLASTTSPMGSTPTKDDGIRDDPKVCLEAKDLWDKFHALGTEMVVTKSGRYVPLSMFVNNGGDIVDRCARRVAPLQLPRYSCHVTAVLDHLVNNSSVENSICKYCIDLFYECRRLWRSAQRKGAIGRRSSGNNLTLRTQLPAELTAANVLSGFYLLITSQNVTCIDTYSITRASSHSPAESSQRNLNVVHRRRVRLHQASACMSMSSPRPLLAAFGQSALATSRGAAINTSPVRRRRRTLRRLANQKLRTGMGLRGTKVLYTEWTLKMAELGRPGAVFSNREANAGG</sequence>
<dbReference type="GO" id="GO:0045893">
    <property type="term" value="P:positive regulation of DNA-templated transcription"/>
    <property type="evidence" value="ECO:0007669"/>
    <property type="project" value="InterPro"/>
</dbReference>
<evidence type="ECO:0000313" key="9">
    <source>
        <dbReference type="Proteomes" id="UP000192247"/>
    </source>
</evidence>
<dbReference type="GO" id="GO:0003700">
    <property type="term" value="F:DNA-binding transcription factor activity"/>
    <property type="evidence" value="ECO:0007669"/>
    <property type="project" value="InterPro"/>
</dbReference>
<dbReference type="GO" id="GO:0006357">
    <property type="term" value="P:regulation of transcription by RNA polymerase II"/>
    <property type="evidence" value="ECO:0007669"/>
    <property type="project" value="UniProtKB-ARBA"/>
</dbReference>
<dbReference type="PROSITE" id="PS50252">
    <property type="entry name" value="TBOX_3"/>
    <property type="match status" value="1"/>
</dbReference>
<comment type="caution">
    <text evidence="8">The sequence shown here is derived from an EMBL/GenBank/DDBJ whole genome shotgun (WGS) entry which is preliminary data.</text>
</comment>
<evidence type="ECO:0000256" key="3">
    <source>
        <dbReference type="ARBA" id="ARBA00023163"/>
    </source>
</evidence>
<keyword evidence="3" id="KW-0804">Transcription</keyword>
<keyword evidence="9" id="KW-1185">Reference proteome</keyword>